<accession>A0A848AYZ1</accession>
<dbReference type="InterPro" id="IPR010502">
    <property type="entry name" value="Carb-bd_dom_fam9"/>
</dbReference>
<name>A0A848AYZ1_9BACT</name>
<evidence type="ECO:0000259" key="1">
    <source>
        <dbReference type="Pfam" id="PF06452"/>
    </source>
</evidence>
<evidence type="ECO:0000313" key="2">
    <source>
        <dbReference type="EMBL" id="NMD88874.1"/>
    </source>
</evidence>
<gene>
    <name evidence="2" type="ORF">HF882_20015</name>
</gene>
<protein>
    <recommendedName>
        <fullName evidence="1">Carbohydrate-binding domain-containing protein</fullName>
    </recommendedName>
</protein>
<dbReference type="PROSITE" id="PS51257">
    <property type="entry name" value="PROKAR_LIPOPROTEIN"/>
    <property type="match status" value="1"/>
</dbReference>
<dbReference type="RefSeq" id="WP_168963875.1">
    <property type="nucleotide sequence ID" value="NZ_CALXNT010000085.1"/>
</dbReference>
<feature type="domain" description="Carbohydrate-binding" evidence="1">
    <location>
        <begin position="42"/>
        <end position="189"/>
    </location>
</feature>
<dbReference type="GO" id="GO:0030246">
    <property type="term" value="F:carbohydrate binding"/>
    <property type="evidence" value="ECO:0007669"/>
    <property type="project" value="InterPro"/>
</dbReference>
<organism evidence="2 3">
    <name type="scientific">Victivallis vadensis</name>
    <dbReference type="NCBI Taxonomy" id="172901"/>
    <lineage>
        <taxon>Bacteria</taxon>
        <taxon>Pseudomonadati</taxon>
        <taxon>Lentisphaerota</taxon>
        <taxon>Lentisphaeria</taxon>
        <taxon>Victivallales</taxon>
        <taxon>Victivallaceae</taxon>
        <taxon>Victivallis</taxon>
    </lineage>
</organism>
<dbReference type="Pfam" id="PF06452">
    <property type="entry name" value="CBM9_1"/>
    <property type="match status" value="1"/>
</dbReference>
<sequence length="252" mass="28614">MTGKLLGGCTAAFLLAAGCRMFPASGQPELVVEYAAEPVTADGVASEAVWQRAAACPMLVPRDCGYGPECRQPGTVRFARDEKYLYVLAELADDDVVQEDDRNNRHLYETGDVIELFLWPAGKGYYWEVYAAPNGRHSMLFFPSTGRKIFLTAMQHDTRLRVRAAVDGTLNDWSDRDRGYTVEIAIPQEELTRYGDRFDESGDWRIMAARYNYSVNLPEIEYSATSLLPKTSFHLREEYSKLIFRKKPEKEQ</sequence>
<dbReference type="Proteomes" id="UP000576225">
    <property type="component" value="Unassembled WGS sequence"/>
</dbReference>
<dbReference type="Gene3D" id="2.60.40.1190">
    <property type="match status" value="1"/>
</dbReference>
<dbReference type="EMBL" id="JABAEW010000063">
    <property type="protein sequence ID" value="NMD88874.1"/>
    <property type="molecule type" value="Genomic_DNA"/>
</dbReference>
<dbReference type="CDD" id="cd09620">
    <property type="entry name" value="CBM9_like_3"/>
    <property type="match status" value="1"/>
</dbReference>
<dbReference type="SUPFAM" id="SSF49344">
    <property type="entry name" value="CBD9-like"/>
    <property type="match status" value="1"/>
</dbReference>
<dbReference type="GO" id="GO:0016052">
    <property type="term" value="P:carbohydrate catabolic process"/>
    <property type="evidence" value="ECO:0007669"/>
    <property type="project" value="InterPro"/>
</dbReference>
<comment type="caution">
    <text evidence="2">The sequence shown here is derived from an EMBL/GenBank/DDBJ whole genome shotgun (WGS) entry which is preliminary data.</text>
</comment>
<dbReference type="AlphaFoldDB" id="A0A848AYZ1"/>
<dbReference type="GO" id="GO:0004553">
    <property type="term" value="F:hydrolase activity, hydrolyzing O-glycosyl compounds"/>
    <property type="evidence" value="ECO:0007669"/>
    <property type="project" value="InterPro"/>
</dbReference>
<reference evidence="2 3" key="1">
    <citation type="submission" date="2020-04" db="EMBL/GenBank/DDBJ databases">
        <authorList>
            <person name="Hitch T.C.A."/>
            <person name="Wylensek D."/>
            <person name="Clavel T."/>
        </authorList>
    </citation>
    <scope>NUCLEOTIDE SEQUENCE [LARGE SCALE GENOMIC DNA]</scope>
    <source>
        <strain evidence="2 3">COR2-253-APC-1A</strain>
    </source>
</reference>
<evidence type="ECO:0000313" key="3">
    <source>
        <dbReference type="Proteomes" id="UP000576225"/>
    </source>
</evidence>
<proteinExistence type="predicted"/>